<dbReference type="Proteomes" id="UP000828941">
    <property type="component" value="Chromosome 6"/>
</dbReference>
<evidence type="ECO:0000313" key="1">
    <source>
        <dbReference type="EMBL" id="KAI4338199.1"/>
    </source>
</evidence>
<accession>A0ACB9NRZ9</accession>
<keyword evidence="2" id="KW-1185">Reference proteome</keyword>
<dbReference type="EMBL" id="CM039431">
    <property type="protein sequence ID" value="KAI4338199.1"/>
    <property type="molecule type" value="Genomic_DNA"/>
</dbReference>
<gene>
    <name evidence="1" type="ORF">L6164_016543</name>
</gene>
<organism evidence="1 2">
    <name type="scientific">Bauhinia variegata</name>
    <name type="common">Purple orchid tree</name>
    <name type="synonym">Phanera variegata</name>
    <dbReference type="NCBI Taxonomy" id="167791"/>
    <lineage>
        <taxon>Eukaryota</taxon>
        <taxon>Viridiplantae</taxon>
        <taxon>Streptophyta</taxon>
        <taxon>Embryophyta</taxon>
        <taxon>Tracheophyta</taxon>
        <taxon>Spermatophyta</taxon>
        <taxon>Magnoliopsida</taxon>
        <taxon>eudicotyledons</taxon>
        <taxon>Gunneridae</taxon>
        <taxon>Pentapetalae</taxon>
        <taxon>rosids</taxon>
        <taxon>fabids</taxon>
        <taxon>Fabales</taxon>
        <taxon>Fabaceae</taxon>
        <taxon>Cercidoideae</taxon>
        <taxon>Cercideae</taxon>
        <taxon>Bauhiniinae</taxon>
        <taxon>Bauhinia</taxon>
    </lineage>
</organism>
<name>A0ACB9NRZ9_BAUVA</name>
<sequence>MPKRSWSQSLAGNIDPGNGLNLHYLPSIELGVVNFTQEDVTEEINYWNLSLIGIVVGLRISFSMLDAYVTRSGICLVTPITKDKIKAALFSIGNNKAPGLNDFNSYFYKKAWPIVGETVEAAIRDFFEKGTFLQKINATVIALIPKGENSSKVKDTYLLLQYHL</sequence>
<protein>
    <submittedName>
        <fullName evidence="1">Uncharacterized protein</fullName>
    </submittedName>
</protein>
<comment type="caution">
    <text evidence="1">The sequence shown here is derived from an EMBL/GenBank/DDBJ whole genome shotgun (WGS) entry which is preliminary data.</text>
</comment>
<reference evidence="1 2" key="1">
    <citation type="journal article" date="2022" name="DNA Res.">
        <title>Chromosomal-level genome assembly of the orchid tree Bauhinia variegata (Leguminosae; Cercidoideae) supports the allotetraploid origin hypothesis of Bauhinia.</title>
        <authorList>
            <person name="Zhong Y."/>
            <person name="Chen Y."/>
            <person name="Zheng D."/>
            <person name="Pang J."/>
            <person name="Liu Y."/>
            <person name="Luo S."/>
            <person name="Meng S."/>
            <person name="Qian L."/>
            <person name="Wei D."/>
            <person name="Dai S."/>
            <person name="Zhou R."/>
        </authorList>
    </citation>
    <scope>NUCLEOTIDE SEQUENCE [LARGE SCALE GENOMIC DNA]</scope>
    <source>
        <strain evidence="1">BV-YZ2020</strain>
    </source>
</reference>
<proteinExistence type="predicted"/>
<evidence type="ECO:0000313" key="2">
    <source>
        <dbReference type="Proteomes" id="UP000828941"/>
    </source>
</evidence>